<accession>A0A8K0CQX5</accession>
<protein>
    <recommendedName>
        <fullName evidence="3">Retrovirus-related Pol polyprotein from transposon TNT 1-94</fullName>
    </recommendedName>
</protein>
<dbReference type="OrthoDB" id="6767962at2759"/>
<sequence length="119" mass="13198">MENAKSAKVPTEPNSFLQKQVNNPAGELLCRQAVGILMFLAIVSRPDIMFSVVQVGSFLQSPSKEHWTAVKKTLKYLKGTSDYGICYSGANLEPQTYSDADYAQMLIPENPSAVYYYHG</sequence>
<reference evidence="1" key="1">
    <citation type="submission" date="2019-08" db="EMBL/GenBank/DDBJ databases">
        <title>The genome of the North American firefly Photinus pyralis.</title>
        <authorList>
            <consortium name="Photinus pyralis genome working group"/>
            <person name="Fallon T.R."/>
            <person name="Sander Lower S.E."/>
            <person name="Weng J.-K."/>
        </authorList>
    </citation>
    <scope>NUCLEOTIDE SEQUENCE</scope>
    <source>
        <strain evidence="1">TRF0915ILg1</strain>
        <tissue evidence="1">Whole body</tissue>
    </source>
</reference>
<evidence type="ECO:0000313" key="2">
    <source>
        <dbReference type="Proteomes" id="UP000801492"/>
    </source>
</evidence>
<organism evidence="1 2">
    <name type="scientific">Ignelater luminosus</name>
    <name type="common">Cucubano</name>
    <name type="synonym">Pyrophorus luminosus</name>
    <dbReference type="NCBI Taxonomy" id="2038154"/>
    <lineage>
        <taxon>Eukaryota</taxon>
        <taxon>Metazoa</taxon>
        <taxon>Ecdysozoa</taxon>
        <taxon>Arthropoda</taxon>
        <taxon>Hexapoda</taxon>
        <taxon>Insecta</taxon>
        <taxon>Pterygota</taxon>
        <taxon>Neoptera</taxon>
        <taxon>Endopterygota</taxon>
        <taxon>Coleoptera</taxon>
        <taxon>Polyphaga</taxon>
        <taxon>Elateriformia</taxon>
        <taxon>Elateroidea</taxon>
        <taxon>Elateridae</taxon>
        <taxon>Agrypninae</taxon>
        <taxon>Pyrophorini</taxon>
        <taxon>Ignelater</taxon>
    </lineage>
</organism>
<gene>
    <name evidence="1" type="ORF">ILUMI_15214</name>
</gene>
<dbReference type="PANTHER" id="PTHR11439:SF483">
    <property type="entry name" value="PEPTIDE SYNTHASE GLIP-LIKE, PUTATIVE (AFU_ORTHOLOGUE AFUA_3G12920)-RELATED"/>
    <property type="match status" value="1"/>
</dbReference>
<dbReference type="EMBL" id="VTPC01043080">
    <property type="protein sequence ID" value="KAF2890959.1"/>
    <property type="molecule type" value="Genomic_DNA"/>
</dbReference>
<proteinExistence type="predicted"/>
<evidence type="ECO:0000313" key="1">
    <source>
        <dbReference type="EMBL" id="KAF2890959.1"/>
    </source>
</evidence>
<dbReference type="PANTHER" id="PTHR11439">
    <property type="entry name" value="GAG-POL-RELATED RETROTRANSPOSON"/>
    <property type="match status" value="1"/>
</dbReference>
<dbReference type="Proteomes" id="UP000801492">
    <property type="component" value="Unassembled WGS sequence"/>
</dbReference>
<dbReference type="AlphaFoldDB" id="A0A8K0CQX5"/>
<comment type="caution">
    <text evidence="1">The sequence shown here is derived from an EMBL/GenBank/DDBJ whole genome shotgun (WGS) entry which is preliminary data.</text>
</comment>
<name>A0A8K0CQX5_IGNLU</name>
<keyword evidence="2" id="KW-1185">Reference proteome</keyword>
<evidence type="ECO:0008006" key="3">
    <source>
        <dbReference type="Google" id="ProtNLM"/>
    </source>
</evidence>